<dbReference type="AlphaFoldDB" id="A0A0P7VL44"/>
<evidence type="ECO:0000313" key="1">
    <source>
        <dbReference type="EMBL" id="KPP76613.1"/>
    </source>
</evidence>
<accession>A0A0P7VL44</accession>
<evidence type="ECO:0000313" key="2">
    <source>
        <dbReference type="Proteomes" id="UP000034805"/>
    </source>
</evidence>
<reference evidence="1 2" key="1">
    <citation type="submission" date="2015-08" db="EMBL/GenBank/DDBJ databases">
        <title>The genome of the Asian arowana (Scleropages formosus).</title>
        <authorList>
            <person name="Tan M.H."/>
            <person name="Gan H.M."/>
            <person name="Croft L.J."/>
            <person name="Austin C.M."/>
        </authorList>
    </citation>
    <scope>NUCLEOTIDE SEQUENCE [LARGE SCALE GENOMIC DNA]</scope>
    <source>
        <strain evidence="1">Aro1</strain>
    </source>
</reference>
<dbReference type="Proteomes" id="UP000034805">
    <property type="component" value="Unassembled WGS sequence"/>
</dbReference>
<comment type="caution">
    <text evidence="1">The sequence shown here is derived from an EMBL/GenBank/DDBJ whole genome shotgun (WGS) entry which is preliminary data.</text>
</comment>
<gene>
    <name evidence="1" type="ORF">Z043_104028</name>
</gene>
<sequence length="251" mass="29175">MELMTIFYDFYKYHTKCSSLIASVLGAMKDNHSSKPVVHNILKIWGQFREHFGSQSFSTLLPLIMNPCLSSSLLDSEIYSWHSRGLRSVRGLFVNLCFRSSDEPSAEFNIPKSHFYRYLQLKHFVQNLIPFFPAFPPAAPFPFICELDPYTIVSISVIYEHLNRIHLSFLTVIRAAWENNLQFTRSDQDWSSTLSRADSTDFRMTSTSLRGRVHRTKPPERKHESIEGLKTRVKSTAMHFVMQRRTLQCEA</sequence>
<name>A0A0P7VL44_SCLFO</name>
<organism evidence="1 2">
    <name type="scientific">Scleropages formosus</name>
    <name type="common">Asian bonytongue</name>
    <name type="synonym">Osteoglossum formosum</name>
    <dbReference type="NCBI Taxonomy" id="113540"/>
    <lineage>
        <taxon>Eukaryota</taxon>
        <taxon>Metazoa</taxon>
        <taxon>Chordata</taxon>
        <taxon>Craniata</taxon>
        <taxon>Vertebrata</taxon>
        <taxon>Euteleostomi</taxon>
        <taxon>Actinopterygii</taxon>
        <taxon>Neopterygii</taxon>
        <taxon>Teleostei</taxon>
        <taxon>Osteoglossocephala</taxon>
        <taxon>Osteoglossomorpha</taxon>
        <taxon>Osteoglossiformes</taxon>
        <taxon>Osteoglossidae</taxon>
        <taxon>Scleropages</taxon>
    </lineage>
</organism>
<dbReference type="EMBL" id="JARO02001049">
    <property type="protein sequence ID" value="KPP76613.1"/>
    <property type="molecule type" value="Genomic_DNA"/>
</dbReference>
<proteinExistence type="predicted"/>
<protein>
    <submittedName>
        <fullName evidence="1">Uncharacterized protein</fullName>
    </submittedName>
</protein>